<dbReference type="InterPro" id="IPR006627">
    <property type="entry name" value="TDU_repeat"/>
</dbReference>
<gene>
    <name evidence="2" type="ORF">DSTB1V02_LOCUS10709</name>
</gene>
<dbReference type="AlphaFoldDB" id="A0A7R9ABC9"/>
<feature type="compositionally biased region" description="Polar residues" evidence="1">
    <location>
        <begin position="283"/>
        <end position="292"/>
    </location>
</feature>
<keyword evidence="3" id="KW-1185">Reference proteome</keyword>
<feature type="region of interest" description="Disordered" evidence="1">
    <location>
        <begin position="236"/>
        <end position="260"/>
    </location>
</feature>
<feature type="compositionally biased region" description="Basic and acidic residues" evidence="1">
    <location>
        <begin position="109"/>
        <end position="118"/>
    </location>
</feature>
<feature type="compositionally biased region" description="Polar residues" evidence="1">
    <location>
        <begin position="12"/>
        <end position="21"/>
    </location>
</feature>
<feature type="compositionally biased region" description="Polar residues" evidence="1">
    <location>
        <begin position="149"/>
        <end position="158"/>
    </location>
</feature>
<evidence type="ECO:0000256" key="1">
    <source>
        <dbReference type="SAM" id="MobiDB-lite"/>
    </source>
</evidence>
<dbReference type="EMBL" id="LR902683">
    <property type="protein sequence ID" value="CAD7250940.1"/>
    <property type="molecule type" value="Genomic_DNA"/>
</dbReference>
<protein>
    <recommendedName>
        <fullName evidence="4">Transcription cofactor vestigial-like protein 4</fullName>
    </recommendedName>
</protein>
<dbReference type="GO" id="GO:0001223">
    <property type="term" value="F:transcription coactivator binding"/>
    <property type="evidence" value="ECO:0007669"/>
    <property type="project" value="TreeGrafter"/>
</dbReference>
<dbReference type="PANTHER" id="PTHR17604">
    <property type="entry name" value="TRANSCRIPTION COFACTOR VESTIGIAL-LIKE PROTEIN 4"/>
    <property type="match status" value="1"/>
</dbReference>
<evidence type="ECO:0008006" key="4">
    <source>
        <dbReference type="Google" id="ProtNLM"/>
    </source>
</evidence>
<dbReference type="InterPro" id="IPR028184">
    <property type="entry name" value="VGLL4"/>
</dbReference>
<evidence type="ECO:0000313" key="2">
    <source>
        <dbReference type="EMBL" id="CAD7250940.1"/>
    </source>
</evidence>
<dbReference type="SMART" id="SM00711">
    <property type="entry name" value="TDU"/>
    <property type="match status" value="2"/>
</dbReference>
<dbReference type="PANTHER" id="PTHR17604:SF7">
    <property type="entry name" value="TONDU-DOMAIN-CONTAINING GROWTH INHIBITOR, ISOFORM A"/>
    <property type="match status" value="1"/>
</dbReference>
<dbReference type="GO" id="GO:0045892">
    <property type="term" value="P:negative regulation of DNA-templated transcription"/>
    <property type="evidence" value="ECO:0007669"/>
    <property type="project" value="TreeGrafter"/>
</dbReference>
<proteinExistence type="predicted"/>
<feature type="compositionally biased region" description="Low complexity" evidence="1">
    <location>
        <begin position="244"/>
        <end position="259"/>
    </location>
</feature>
<accession>A0A7R9ABC9</accession>
<sequence length="298" mass="32937">MSHEGEQGPCDASSTSNSDTTLAAVESDKPRVWQPWNFQEKKEGQTEERKDLPSRIWKVRRMQERQLEPLGPGRSGVHHHIPPASRERGFRHSHGSYSSIPSVSEDGPLDMRVKQRVSEDEDVSTSNRNSSDECVETSAVDRPSVIMTCASSRKSMSPPQYHDHHHHLSSCSSSEEDASESVGGMRISSSDTMTPPPPPPPPKREVFTSIEGGSECCDPVIDEHFRRSLGSKYQHVFSSHKKGNSSSSSSSPVVSSTSGDFVDDHFAKALGETWLRLQEQGKEQPTTTTRTSPELLIT</sequence>
<feature type="compositionally biased region" description="Basic and acidic residues" evidence="1">
    <location>
        <begin position="39"/>
        <end position="53"/>
    </location>
</feature>
<dbReference type="Proteomes" id="UP000677054">
    <property type="component" value="Unassembled WGS sequence"/>
</dbReference>
<feature type="region of interest" description="Disordered" evidence="1">
    <location>
        <begin position="276"/>
        <end position="298"/>
    </location>
</feature>
<dbReference type="Pfam" id="PF15245">
    <property type="entry name" value="VGLL4"/>
    <property type="match status" value="1"/>
</dbReference>
<dbReference type="EMBL" id="CAJPEV010003166">
    <property type="protein sequence ID" value="CAG0899103.1"/>
    <property type="molecule type" value="Genomic_DNA"/>
</dbReference>
<feature type="region of interest" description="Disordered" evidence="1">
    <location>
        <begin position="1"/>
        <end position="209"/>
    </location>
</feature>
<organism evidence="2">
    <name type="scientific">Darwinula stevensoni</name>
    <dbReference type="NCBI Taxonomy" id="69355"/>
    <lineage>
        <taxon>Eukaryota</taxon>
        <taxon>Metazoa</taxon>
        <taxon>Ecdysozoa</taxon>
        <taxon>Arthropoda</taxon>
        <taxon>Crustacea</taxon>
        <taxon>Oligostraca</taxon>
        <taxon>Ostracoda</taxon>
        <taxon>Podocopa</taxon>
        <taxon>Podocopida</taxon>
        <taxon>Darwinulocopina</taxon>
        <taxon>Darwinuloidea</taxon>
        <taxon>Darwinulidae</taxon>
        <taxon>Darwinula</taxon>
    </lineage>
</organism>
<reference evidence="2" key="1">
    <citation type="submission" date="2020-11" db="EMBL/GenBank/DDBJ databases">
        <authorList>
            <person name="Tran Van P."/>
        </authorList>
    </citation>
    <scope>NUCLEOTIDE SEQUENCE</scope>
</reference>
<evidence type="ECO:0000313" key="3">
    <source>
        <dbReference type="Proteomes" id="UP000677054"/>
    </source>
</evidence>
<name>A0A7R9ABC9_9CRUS</name>
<dbReference type="OrthoDB" id="10040691at2759"/>